<keyword evidence="7" id="KW-0372">Hormone</keyword>
<reference evidence="13" key="2">
    <citation type="submission" date="2025-08" db="UniProtKB">
        <authorList>
            <consortium name="Ensembl"/>
        </authorList>
    </citation>
    <scope>IDENTIFICATION</scope>
</reference>
<evidence type="ECO:0000256" key="12">
    <source>
        <dbReference type="SAM" id="SignalP"/>
    </source>
</evidence>
<keyword evidence="14" id="KW-1185">Reference proteome</keyword>
<reference evidence="14" key="1">
    <citation type="submission" date="2020-03" db="EMBL/GenBank/DDBJ databases">
        <title>Evolution of repeat sequences and sex chromosomes of tilapia species revealed by chromosome-level genomes.</title>
        <authorList>
            <person name="Xu L."/>
            <person name="Tao W."/>
            <person name="Wang D."/>
            <person name="Zhou Q."/>
        </authorList>
    </citation>
    <scope>NUCLEOTIDE SEQUENCE [LARGE SCALE GENOMIC DNA]</scope>
    <source>
        <strain evidence="14">Israel</strain>
    </source>
</reference>
<sequence length="263" mass="29130">CLFMLKVLLSVLALSTYYSADAFTWKVNADLSLCLVVEIQSCLVSSGDVGCGMFQCFSNNSCEIQGLHHICLTLLHNAGRYDSQGKSFVKDALRCMAVGLRQRFSCVSRRCSAVKEMVYVLQRECYAKHQLCLALRDHIDTVGNLVQFHLMFPPGPYVELTNFLLKCGDEVRTWVGRRLRGQCEQYWGSLCSNFAGNCPLCQSDTLHQSTSPSTSAPWPITAGGPLQQPTREAKPEDRSRLSQIDNTTESGSVVSEKSSVTPP</sequence>
<evidence type="ECO:0000256" key="6">
    <source>
        <dbReference type="ARBA" id="ARBA00022525"/>
    </source>
</evidence>
<protein>
    <recommendedName>
        <fullName evidence="5 10">Stanniocalcin</fullName>
        <shortName evidence="10">STC</shortName>
    </recommendedName>
    <alternativeName>
        <fullName evidence="10">Corpuscles of Stannius protein</fullName>
    </alternativeName>
</protein>
<evidence type="ECO:0000256" key="8">
    <source>
        <dbReference type="ARBA" id="ARBA00023157"/>
    </source>
</evidence>
<comment type="similarity">
    <text evidence="3 10">Belongs to the stanniocalcin family.</text>
</comment>
<dbReference type="InterPro" id="IPR004978">
    <property type="entry name" value="Stanniocalcin"/>
</dbReference>
<dbReference type="GO" id="GO:0005615">
    <property type="term" value="C:extracellular space"/>
    <property type="evidence" value="ECO:0007669"/>
    <property type="project" value="UniProtKB-UniRule"/>
</dbReference>
<dbReference type="Ensembl" id="ENSOABT00000065835.1">
    <property type="protein sequence ID" value="ENSOABP00000068157.1"/>
    <property type="gene ID" value="ENSOABG00000027735.1"/>
</dbReference>
<evidence type="ECO:0000256" key="3">
    <source>
        <dbReference type="ARBA" id="ARBA00008693"/>
    </source>
</evidence>
<dbReference type="AlphaFoldDB" id="A0AAZ1XKL9"/>
<comment type="function">
    <text evidence="1 10">Its primary function is the prevention of hypercalcemia. Upon release into the circulation, it lowers calcium transport by the gills, thereby reducing its rate of influx from the environment into the extracellular compartment. STC also stimulates phosphate reabsorption by renal proximal tubules. The consequence of this action is increased levels of plasma phosphate, which combines with excess calcium and promotes its disposal into bone and scales.</text>
</comment>
<evidence type="ECO:0000313" key="14">
    <source>
        <dbReference type="Proteomes" id="UP000472276"/>
    </source>
</evidence>
<feature type="compositionally biased region" description="Low complexity" evidence="11">
    <location>
        <begin position="247"/>
        <end position="263"/>
    </location>
</feature>
<feature type="chain" id="PRO_5044286468" description="Stanniocalcin" evidence="12">
    <location>
        <begin position="23"/>
        <end position="263"/>
    </location>
</feature>
<dbReference type="Proteomes" id="UP000472276">
    <property type="component" value="Unassembled WGS sequence"/>
</dbReference>
<comment type="subunit">
    <text evidence="4 10">Homodimer; disulfide-linked.</text>
</comment>
<dbReference type="PANTHER" id="PTHR11245">
    <property type="entry name" value="STANNIOCALCIN"/>
    <property type="match status" value="1"/>
</dbReference>
<dbReference type="GO" id="GO:0006874">
    <property type="term" value="P:intracellular calcium ion homeostasis"/>
    <property type="evidence" value="ECO:0007669"/>
    <property type="project" value="UniProtKB-UniRule"/>
</dbReference>
<evidence type="ECO:0000313" key="13">
    <source>
        <dbReference type="Ensembl" id="ENSOABP00000068157.1"/>
    </source>
</evidence>
<dbReference type="Pfam" id="PF03298">
    <property type="entry name" value="Stanniocalcin"/>
    <property type="match status" value="1"/>
</dbReference>
<evidence type="ECO:0000256" key="4">
    <source>
        <dbReference type="ARBA" id="ARBA00011748"/>
    </source>
</evidence>
<accession>A0AAZ1XKL9</accession>
<keyword evidence="12" id="KW-0732">Signal</keyword>
<dbReference type="PANTHER" id="PTHR11245:SF2">
    <property type="entry name" value="STANNIOCALCIN-2"/>
    <property type="match status" value="1"/>
</dbReference>
<evidence type="ECO:0000256" key="9">
    <source>
        <dbReference type="ARBA" id="ARBA00037055"/>
    </source>
</evidence>
<dbReference type="GO" id="GO:0005179">
    <property type="term" value="F:hormone activity"/>
    <property type="evidence" value="ECO:0007669"/>
    <property type="project" value="UniProtKB-KW"/>
</dbReference>
<feature type="region of interest" description="Disordered" evidence="11">
    <location>
        <begin position="212"/>
        <end position="263"/>
    </location>
</feature>
<feature type="compositionally biased region" description="Basic and acidic residues" evidence="11">
    <location>
        <begin position="231"/>
        <end position="240"/>
    </location>
</feature>
<evidence type="ECO:0000256" key="7">
    <source>
        <dbReference type="ARBA" id="ARBA00022702"/>
    </source>
</evidence>
<comment type="function">
    <text evidence="9">Has an anti-hypocalcemic action on calcium and phosphate homeostasis.</text>
</comment>
<feature type="signal peptide" evidence="12">
    <location>
        <begin position="1"/>
        <end position="22"/>
    </location>
</feature>
<name>A0AAZ1XKL9_OREAU</name>
<reference evidence="13" key="3">
    <citation type="submission" date="2025-09" db="UniProtKB">
        <authorList>
            <consortium name="Ensembl"/>
        </authorList>
    </citation>
    <scope>IDENTIFICATION</scope>
</reference>
<organism evidence="13 14">
    <name type="scientific">Oreochromis aureus</name>
    <name type="common">Israeli tilapia</name>
    <name type="synonym">Chromis aureus</name>
    <dbReference type="NCBI Taxonomy" id="47969"/>
    <lineage>
        <taxon>Eukaryota</taxon>
        <taxon>Metazoa</taxon>
        <taxon>Chordata</taxon>
        <taxon>Craniata</taxon>
        <taxon>Vertebrata</taxon>
        <taxon>Euteleostomi</taxon>
        <taxon>Actinopterygii</taxon>
        <taxon>Neopterygii</taxon>
        <taxon>Teleostei</taxon>
        <taxon>Neoteleostei</taxon>
        <taxon>Acanthomorphata</taxon>
        <taxon>Ovalentaria</taxon>
        <taxon>Cichlomorphae</taxon>
        <taxon>Cichliformes</taxon>
        <taxon>Cichlidae</taxon>
        <taxon>African cichlids</taxon>
        <taxon>Pseudocrenilabrinae</taxon>
        <taxon>Oreochromini</taxon>
        <taxon>Oreochromis</taxon>
    </lineage>
</organism>
<evidence type="ECO:0000256" key="2">
    <source>
        <dbReference type="ARBA" id="ARBA00004613"/>
    </source>
</evidence>
<evidence type="ECO:0000256" key="1">
    <source>
        <dbReference type="ARBA" id="ARBA00003962"/>
    </source>
</evidence>
<keyword evidence="8 10" id="KW-1015">Disulfide bond</keyword>
<proteinExistence type="inferred from homology"/>
<evidence type="ECO:0000256" key="5">
    <source>
        <dbReference type="ARBA" id="ARBA00017831"/>
    </source>
</evidence>
<evidence type="ECO:0000256" key="11">
    <source>
        <dbReference type="SAM" id="MobiDB-lite"/>
    </source>
</evidence>
<evidence type="ECO:0000256" key="10">
    <source>
        <dbReference type="RuleBase" id="RU369112"/>
    </source>
</evidence>
<keyword evidence="6 10" id="KW-0964">Secreted</keyword>
<comment type="subcellular location">
    <subcellularLocation>
        <location evidence="2 10">Secreted</location>
    </subcellularLocation>
</comment>